<dbReference type="RefSeq" id="WP_119715414.1">
    <property type="nucleotide sequence ID" value="NZ_OMOH01000004.1"/>
</dbReference>
<reference evidence="2" key="1">
    <citation type="submission" date="2018-02" db="EMBL/GenBank/DDBJ databases">
        <authorList>
            <person name="Hornung B."/>
        </authorList>
    </citation>
    <scope>NUCLEOTIDE SEQUENCE [LARGE SCALE GENOMIC DNA]</scope>
</reference>
<keyword evidence="2" id="KW-1185">Reference proteome</keyword>
<evidence type="ECO:0000313" key="2">
    <source>
        <dbReference type="Proteomes" id="UP000265962"/>
    </source>
</evidence>
<sequence>MNGFDELVRCATVGLGTRPLTADGLEPEVRSALAEDSATTTDLALDAAAAYAVAHRARIGSSPRARPLGLPPATREVLPPHLETRVRRLFGDQARRKLFHETLSMVGAQGWTLPPDLLLRVLNSLPTPDRAHVIMDDRARALFDTDRPGLDIPKSGRALWDEGTPWQRVDYLGQVRRDDPTAAWTLLADGTWLGEESKIRSLMLKKMSVGLGPDDEPHLEALLDDEDAHVRWVAAELLSSIKGSRTVRQAEELLKTHLEVSAGPPDPPVIDGTPIEPTDELIRDGYDWEHGFGTPMPVTRLQLAVSRVPSRRLAGLIGLSTTELASAHVLLEGADISEAFQDALKRSAHKFHDAELAEALLRARPEPSELLDVLGAGRREQLILELFDTPTLARFRGRFWPRPLSRAMLHRVAEATAWSSTQRMGLELFELCWVMAQDTPAELIPEALSLLEAVPVAPKQNTRGIEQALSHLRGRQELTRIIDEETT</sequence>
<dbReference type="InterPro" id="IPR016024">
    <property type="entry name" value="ARM-type_fold"/>
</dbReference>
<dbReference type="SUPFAM" id="SSF48371">
    <property type="entry name" value="ARM repeat"/>
    <property type="match status" value="1"/>
</dbReference>
<evidence type="ECO:0000313" key="1">
    <source>
        <dbReference type="EMBL" id="SPF68233.1"/>
    </source>
</evidence>
<dbReference type="Proteomes" id="UP000265962">
    <property type="component" value="Unassembled WGS sequence"/>
</dbReference>
<organism evidence="1 2">
    <name type="scientific">Propionibacterium ruminifibrarum</name>
    <dbReference type="NCBI Taxonomy" id="1962131"/>
    <lineage>
        <taxon>Bacteria</taxon>
        <taxon>Bacillati</taxon>
        <taxon>Actinomycetota</taxon>
        <taxon>Actinomycetes</taxon>
        <taxon>Propionibacteriales</taxon>
        <taxon>Propionibacteriaceae</taxon>
        <taxon>Propionibacterium</taxon>
    </lineage>
</organism>
<name>A0A375I2J4_9ACTN</name>
<protein>
    <submittedName>
        <fullName evidence="1">Armadillo-type fold</fullName>
    </submittedName>
</protein>
<dbReference type="OrthoDB" id="262508at2"/>
<dbReference type="AlphaFoldDB" id="A0A375I2J4"/>
<dbReference type="Pfam" id="PF18944">
    <property type="entry name" value="DUF5691"/>
    <property type="match status" value="1"/>
</dbReference>
<gene>
    <name evidence="1" type="ORF">PROPJV5_1176</name>
</gene>
<dbReference type="EMBL" id="OMOH01000004">
    <property type="protein sequence ID" value="SPF68233.1"/>
    <property type="molecule type" value="Genomic_DNA"/>
</dbReference>
<dbReference type="InterPro" id="IPR043746">
    <property type="entry name" value="DUF5691"/>
</dbReference>
<proteinExistence type="predicted"/>
<accession>A0A375I2J4</accession>